<comment type="pathway">
    <text evidence="1">Protein modification; peptidyl-diphthamide biosynthesis.</text>
</comment>
<keyword evidence="3" id="KW-0408">Iron</keyword>
<sequence length="54" mass="6242">FYDTVDLDDMEFDEVESVFLYPCPCGDMFRIEVSELLQGKRVAPCPSCTLRYVV</sequence>
<feature type="non-terminal residue" evidence="9">
    <location>
        <position position="1"/>
    </location>
</feature>
<feature type="domain" description="DPH-type MB" evidence="8">
    <location>
        <begin position="1"/>
        <end position="54"/>
    </location>
</feature>
<dbReference type="STRING" id="905079.L1IUQ5"/>
<dbReference type="Proteomes" id="UP000011087">
    <property type="component" value="Unassembled WGS sequence"/>
</dbReference>
<dbReference type="GO" id="GO:0046872">
    <property type="term" value="F:metal ion binding"/>
    <property type="evidence" value="ECO:0007669"/>
    <property type="project" value="UniProtKB-KW"/>
</dbReference>
<evidence type="ECO:0000256" key="4">
    <source>
        <dbReference type="ARBA" id="ARBA00024032"/>
    </source>
</evidence>
<dbReference type="InterPro" id="IPR036671">
    <property type="entry name" value="DPH_MB_sf"/>
</dbReference>
<keyword evidence="11" id="KW-1185">Reference proteome</keyword>
<dbReference type="Pfam" id="PF05207">
    <property type="entry name" value="Zn_ribbon_CSL"/>
    <property type="match status" value="1"/>
</dbReference>
<reference evidence="11" key="2">
    <citation type="submission" date="2012-11" db="EMBL/GenBank/DDBJ databases">
        <authorList>
            <person name="Kuo A."/>
            <person name="Curtis B.A."/>
            <person name="Tanifuji G."/>
            <person name="Burki F."/>
            <person name="Gruber A."/>
            <person name="Irimia M."/>
            <person name="Maruyama S."/>
            <person name="Arias M.C."/>
            <person name="Ball S.G."/>
            <person name="Gile G.H."/>
            <person name="Hirakawa Y."/>
            <person name="Hopkins J.F."/>
            <person name="Rensing S.A."/>
            <person name="Schmutz J."/>
            <person name="Symeonidi A."/>
            <person name="Elias M."/>
            <person name="Eveleigh R.J."/>
            <person name="Herman E.K."/>
            <person name="Klute M.J."/>
            <person name="Nakayama T."/>
            <person name="Obornik M."/>
            <person name="Reyes-Prieto A."/>
            <person name="Armbrust E.V."/>
            <person name="Aves S.J."/>
            <person name="Beiko R.G."/>
            <person name="Coutinho P."/>
            <person name="Dacks J.B."/>
            <person name="Durnford D.G."/>
            <person name="Fast N.M."/>
            <person name="Green B.R."/>
            <person name="Grisdale C."/>
            <person name="Hempe F."/>
            <person name="Henrissat B."/>
            <person name="Hoppner M.P."/>
            <person name="Ishida K.-I."/>
            <person name="Kim E."/>
            <person name="Koreny L."/>
            <person name="Kroth P.G."/>
            <person name="Liu Y."/>
            <person name="Malik S.-B."/>
            <person name="Maier U.G."/>
            <person name="McRose D."/>
            <person name="Mock T."/>
            <person name="Neilson J.A."/>
            <person name="Onodera N.T."/>
            <person name="Poole A.M."/>
            <person name="Pritham E.J."/>
            <person name="Richards T.A."/>
            <person name="Rocap G."/>
            <person name="Roy S.W."/>
            <person name="Sarai C."/>
            <person name="Schaack S."/>
            <person name="Shirato S."/>
            <person name="Slamovits C.H."/>
            <person name="Spencer D.F."/>
            <person name="Suzuki S."/>
            <person name="Worden A.Z."/>
            <person name="Zauner S."/>
            <person name="Barry K."/>
            <person name="Bell C."/>
            <person name="Bharti A.K."/>
            <person name="Crow J.A."/>
            <person name="Grimwood J."/>
            <person name="Kramer R."/>
            <person name="Lindquist E."/>
            <person name="Lucas S."/>
            <person name="Salamov A."/>
            <person name="McFadden G.I."/>
            <person name="Lane C.E."/>
            <person name="Keeling P.J."/>
            <person name="Gray M.W."/>
            <person name="Grigoriev I.V."/>
            <person name="Archibald J.M."/>
        </authorList>
    </citation>
    <scope>NUCLEOTIDE SEQUENCE</scope>
    <source>
        <strain evidence="11">CCMP2712</strain>
    </source>
</reference>
<dbReference type="PaxDb" id="55529-EKX39996"/>
<dbReference type="PROSITE" id="PS51074">
    <property type="entry name" value="DPH_MB"/>
    <property type="match status" value="1"/>
</dbReference>
<evidence type="ECO:0000256" key="1">
    <source>
        <dbReference type="ARBA" id="ARBA00005156"/>
    </source>
</evidence>
<dbReference type="OMA" id="LFTYPCP"/>
<dbReference type="GO" id="GO:0017183">
    <property type="term" value="P:protein histidyl modification to diphthamide"/>
    <property type="evidence" value="ECO:0007669"/>
    <property type="project" value="InterPro"/>
</dbReference>
<dbReference type="InterPro" id="IPR044248">
    <property type="entry name" value="DPH3/4-like"/>
</dbReference>
<evidence type="ECO:0000313" key="11">
    <source>
        <dbReference type="Proteomes" id="UP000011087"/>
    </source>
</evidence>
<evidence type="ECO:0000259" key="8">
    <source>
        <dbReference type="PROSITE" id="PS51074"/>
    </source>
</evidence>
<dbReference type="InterPro" id="IPR007872">
    <property type="entry name" value="DPH_MB_dom"/>
</dbReference>
<evidence type="ECO:0000256" key="2">
    <source>
        <dbReference type="ARBA" id="ARBA00022723"/>
    </source>
</evidence>
<proteinExistence type="inferred from homology"/>
<dbReference type="PANTHER" id="PTHR21454:SF31">
    <property type="entry name" value="DIPHTHAMIDE BIOSYNTHESIS PROTEIN 3"/>
    <property type="match status" value="1"/>
</dbReference>
<comment type="catalytic activity">
    <reaction evidence="5">
        <text>[3Fe-4S](1+)-[protein] + Fe(2+)-[Dph3] = [3Fe-4S](0)-[protein] + Fe(3+)-[Dph3]</text>
        <dbReference type="Rhea" id="RHEA:71235"/>
        <dbReference type="Rhea" id="RHEA-COMP:17996"/>
        <dbReference type="Rhea" id="RHEA-COMP:17997"/>
        <dbReference type="Rhea" id="RHEA-COMP:18002"/>
        <dbReference type="Rhea" id="RHEA-COMP:18003"/>
        <dbReference type="ChEBI" id="CHEBI:29033"/>
        <dbReference type="ChEBI" id="CHEBI:29034"/>
        <dbReference type="ChEBI" id="CHEBI:33751"/>
        <dbReference type="ChEBI" id="CHEBI:47402"/>
        <dbReference type="ChEBI" id="CHEBI:83228"/>
    </reaction>
</comment>
<dbReference type="PANTHER" id="PTHR21454">
    <property type="entry name" value="DPH3 HOMOLOG-RELATED"/>
    <property type="match status" value="1"/>
</dbReference>
<gene>
    <name evidence="9" type="ORF">GUITHDRAFT_47976</name>
</gene>
<evidence type="ECO:0000256" key="6">
    <source>
        <dbReference type="ARBA" id="ARBA00041070"/>
    </source>
</evidence>
<reference evidence="10" key="3">
    <citation type="submission" date="2016-03" db="UniProtKB">
        <authorList>
            <consortium name="EnsemblProtists"/>
        </authorList>
    </citation>
    <scope>IDENTIFICATION</scope>
</reference>
<dbReference type="OrthoDB" id="66964at2759"/>
<comment type="similarity">
    <text evidence="4">Belongs to the DPH3 family.</text>
</comment>
<dbReference type="SUPFAM" id="SSF144217">
    <property type="entry name" value="CSL zinc finger"/>
    <property type="match status" value="1"/>
</dbReference>
<dbReference type="HOGENOM" id="CLU_155991_3_0_1"/>
<dbReference type="EnsemblProtists" id="EKX39996">
    <property type="protein sequence ID" value="EKX39996"/>
    <property type="gene ID" value="GUITHDRAFT_47976"/>
</dbReference>
<dbReference type="EMBL" id="JH993035">
    <property type="protein sequence ID" value="EKX39996.1"/>
    <property type="molecule type" value="Genomic_DNA"/>
</dbReference>
<accession>L1IUQ5</accession>
<evidence type="ECO:0000256" key="3">
    <source>
        <dbReference type="ARBA" id="ARBA00023004"/>
    </source>
</evidence>
<comment type="catalytic activity">
    <reaction evidence="7">
        <text>2 [3Fe-4S](0)-[protein] + 2 Fe(2+)-[Dph3] + NADH = 2 [4Fe-4S](1+)-[protein] + 2 [Dph3] + NAD(+) + H(+)</text>
        <dbReference type="Rhea" id="RHEA:71239"/>
        <dbReference type="Rhea" id="RHEA-COMP:17997"/>
        <dbReference type="Rhea" id="RHEA-COMP:17998"/>
        <dbReference type="Rhea" id="RHEA-COMP:18001"/>
        <dbReference type="Rhea" id="RHEA-COMP:18002"/>
        <dbReference type="ChEBI" id="CHEBI:15378"/>
        <dbReference type="ChEBI" id="CHEBI:29033"/>
        <dbReference type="ChEBI" id="CHEBI:33723"/>
        <dbReference type="ChEBI" id="CHEBI:47402"/>
        <dbReference type="ChEBI" id="CHEBI:57540"/>
        <dbReference type="ChEBI" id="CHEBI:57945"/>
        <dbReference type="ChEBI" id="CHEBI:83228"/>
    </reaction>
</comment>
<evidence type="ECO:0000313" key="9">
    <source>
        <dbReference type="EMBL" id="EKX39996.1"/>
    </source>
</evidence>
<reference evidence="9 11" key="1">
    <citation type="journal article" date="2012" name="Nature">
        <title>Algal genomes reveal evolutionary mosaicism and the fate of nucleomorphs.</title>
        <authorList>
            <consortium name="DOE Joint Genome Institute"/>
            <person name="Curtis B.A."/>
            <person name="Tanifuji G."/>
            <person name="Burki F."/>
            <person name="Gruber A."/>
            <person name="Irimia M."/>
            <person name="Maruyama S."/>
            <person name="Arias M.C."/>
            <person name="Ball S.G."/>
            <person name="Gile G.H."/>
            <person name="Hirakawa Y."/>
            <person name="Hopkins J.F."/>
            <person name="Kuo A."/>
            <person name="Rensing S.A."/>
            <person name="Schmutz J."/>
            <person name="Symeonidi A."/>
            <person name="Elias M."/>
            <person name="Eveleigh R.J."/>
            <person name="Herman E.K."/>
            <person name="Klute M.J."/>
            <person name="Nakayama T."/>
            <person name="Obornik M."/>
            <person name="Reyes-Prieto A."/>
            <person name="Armbrust E.V."/>
            <person name="Aves S.J."/>
            <person name="Beiko R.G."/>
            <person name="Coutinho P."/>
            <person name="Dacks J.B."/>
            <person name="Durnford D.G."/>
            <person name="Fast N.M."/>
            <person name="Green B.R."/>
            <person name="Grisdale C.J."/>
            <person name="Hempel F."/>
            <person name="Henrissat B."/>
            <person name="Hoppner M.P."/>
            <person name="Ishida K."/>
            <person name="Kim E."/>
            <person name="Koreny L."/>
            <person name="Kroth P.G."/>
            <person name="Liu Y."/>
            <person name="Malik S.B."/>
            <person name="Maier U.G."/>
            <person name="McRose D."/>
            <person name="Mock T."/>
            <person name="Neilson J.A."/>
            <person name="Onodera N.T."/>
            <person name="Poole A.M."/>
            <person name="Pritham E.J."/>
            <person name="Richards T.A."/>
            <person name="Rocap G."/>
            <person name="Roy S.W."/>
            <person name="Sarai C."/>
            <person name="Schaack S."/>
            <person name="Shirato S."/>
            <person name="Slamovits C.H."/>
            <person name="Spencer D.F."/>
            <person name="Suzuki S."/>
            <person name="Worden A.Z."/>
            <person name="Zauner S."/>
            <person name="Barry K."/>
            <person name="Bell C."/>
            <person name="Bharti A.K."/>
            <person name="Crow J.A."/>
            <person name="Grimwood J."/>
            <person name="Kramer R."/>
            <person name="Lindquist E."/>
            <person name="Lucas S."/>
            <person name="Salamov A."/>
            <person name="McFadden G.I."/>
            <person name="Lane C.E."/>
            <person name="Keeling P.J."/>
            <person name="Gray M.W."/>
            <person name="Grigoriev I.V."/>
            <person name="Archibald J.M."/>
        </authorList>
    </citation>
    <scope>NUCLEOTIDE SEQUENCE</scope>
    <source>
        <strain evidence="9 11">CCMP2712</strain>
    </source>
</reference>
<organism evidence="9">
    <name type="scientific">Guillardia theta (strain CCMP2712)</name>
    <name type="common">Cryptophyte</name>
    <dbReference type="NCBI Taxonomy" id="905079"/>
    <lineage>
        <taxon>Eukaryota</taxon>
        <taxon>Cryptophyceae</taxon>
        <taxon>Pyrenomonadales</taxon>
        <taxon>Geminigeraceae</taxon>
        <taxon>Guillardia</taxon>
    </lineage>
</organism>
<dbReference type="GeneID" id="17296758"/>
<dbReference type="KEGG" id="gtt:GUITHDRAFT_47976"/>
<dbReference type="eggNOG" id="KOG2923">
    <property type="taxonomic scope" value="Eukaryota"/>
</dbReference>
<evidence type="ECO:0000256" key="5">
    <source>
        <dbReference type="ARBA" id="ARBA00036267"/>
    </source>
</evidence>
<keyword evidence="2" id="KW-0479">Metal-binding</keyword>
<name>L1IUQ5_GUITC</name>
<evidence type="ECO:0000256" key="7">
    <source>
        <dbReference type="ARBA" id="ARBA00048125"/>
    </source>
</evidence>
<dbReference type="RefSeq" id="XP_005826976.1">
    <property type="nucleotide sequence ID" value="XM_005826919.1"/>
</dbReference>
<dbReference type="AlphaFoldDB" id="L1IUQ5"/>
<protein>
    <recommendedName>
        <fullName evidence="6">Diphthamide biosynthesis protein 3</fullName>
    </recommendedName>
</protein>
<dbReference type="Gene3D" id="3.10.660.10">
    <property type="entry name" value="DPH Zinc finger"/>
    <property type="match status" value="1"/>
</dbReference>
<feature type="non-terminal residue" evidence="9">
    <location>
        <position position="54"/>
    </location>
</feature>
<evidence type="ECO:0000313" key="10">
    <source>
        <dbReference type="EnsemblProtists" id="EKX39996"/>
    </source>
</evidence>